<reference evidence="9 10" key="1">
    <citation type="submission" date="2019-08" db="EMBL/GenBank/DDBJ databases">
        <title>Deep-cultivation of Planctomycetes and their phenomic and genomic characterization uncovers novel biology.</title>
        <authorList>
            <person name="Wiegand S."/>
            <person name="Jogler M."/>
            <person name="Boedeker C."/>
            <person name="Pinto D."/>
            <person name="Vollmers J."/>
            <person name="Rivas-Marin E."/>
            <person name="Kohn T."/>
            <person name="Peeters S.H."/>
            <person name="Heuer A."/>
            <person name="Rast P."/>
            <person name="Oberbeckmann S."/>
            <person name="Bunk B."/>
            <person name="Jeske O."/>
            <person name="Meyerdierks A."/>
            <person name="Storesund J.E."/>
            <person name="Kallscheuer N."/>
            <person name="Luecker S."/>
            <person name="Lage O.M."/>
            <person name="Pohl T."/>
            <person name="Merkel B.J."/>
            <person name="Hornburger P."/>
            <person name="Mueller R.-W."/>
            <person name="Bruemmer F."/>
            <person name="Labrenz M."/>
            <person name="Spormann A.M."/>
            <person name="Op den Camp H."/>
            <person name="Overmann J."/>
            <person name="Amann R."/>
            <person name="Jetten M.S.M."/>
            <person name="Mascher T."/>
            <person name="Medema M.H."/>
            <person name="Devos D.P."/>
            <person name="Kaster A.-K."/>
            <person name="Ovreas L."/>
            <person name="Rohde M."/>
            <person name="Galperin M.Y."/>
            <person name="Jogler C."/>
        </authorList>
    </citation>
    <scope>NUCLEOTIDE SEQUENCE [LARGE SCALE GENOMIC DNA]</scope>
    <source>
        <strain evidence="9 10">OJF2</strain>
    </source>
</reference>
<dbReference type="OrthoDB" id="6111975at2"/>
<evidence type="ECO:0000256" key="5">
    <source>
        <dbReference type="PROSITE-ProRule" id="PRU10141"/>
    </source>
</evidence>
<feature type="domain" description="Protein kinase" evidence="8">
    <location>
        <begin position="104"/>
        <end position="370"/>
    </location>
</feature>
<dbReference type="InterPro" id="IPR000719">
    <property type="entry name" value="Prot_kinase_dom"/>
</dbReference>
<evidence type="ECO:0000256" key="1">
    <source>
        <dbReference type="ARBA" id="ARBA00022679"/>
    </source>
</evidence>
<evidence type="ECO:0000259" key="8">
    <source>
        <dbReference type="PROSITE" id="PS50011"/>
    </source>
</evidence>
<feature type="region of interest" description="Disordered" evidence="6">
    <location>
        <begin position="568"/>
        <end position="594"/>
    </location>
</feature>
<keyword evidence="7" id="KW-0812">Transmembrane</keyword>
<protein>
    <submittedName>
        <fullName evidence="9">Serine/threonine-protein kinase PknB</fullName>
        <ecNumber evidence="9">2.7.11.1</ecNumber>
    </submittedName>
</protein>
<accession>A0A5B9WAW8</accession>
<evidence type="ECO:0000256" key="4">
    <source>
        <dbReference type="ARBA" id="ARBA00022840"/>
    </source>
</evidence>
<gene>
    <name evidence="9" type="primary">pknB_40</name>
    <name evidence="9" type="ORF">OJF2_63990</name>
</gene>
<dbReference type="RefSeq" id="WP_148597322.1">
    <property type="nucleotide sequence ID" value="NZ_CP042997.1"/>
</dbReference>
<evidence type="ECO:0000256" key="6">
    <source>
        <dbReference type="SAM" id="MobiDB-lite"/>
    </source>
</evidence>
<dbReference type="InterPro" id="IPR011009">
    <property type="entry name" value="Kinase-like_dom_sf"/>
</dbReference>
<dbReference type="EMBL" id="CP042997">
    <property type="protein sequence ID" value="QEH37808.1"/>
    <property type="molecule type" value="Genomic_DNA"/>
</dbReference>
<keyword evidence="1 9" id="KW-0808">Transferase</keyword>
<feature type="transmembrane region" description="Helical" evidence="7">
    <location>
        <begin position="405"/>
        <end position="422"/>
    </location>
</feature>
<feature type="transmembrane region" description="Helical" evidence="7">
    <location>
        <begin position="467"/>
        <end position="487"/>
    </location>
</feature>
<dbReference type="PROSITE" id="PS50011">
    <property type="entry name" value="PROTEIN_KINASE_DOM"/>
    <property type="match status" value="1"/>
</dbReference>
<dbReference type="InterPro" id="IPR017441">
    <property type="entry name" value="Protein_kinase_ATP_BS"/>
</dbReference>
<keyword evidence="7" id="KW-0472">Membrane</keyword>
<dbReference type="Gene3D" id="1.10.510.10">
    <property type="entry name" value="Transferase(Phosphotransferase) domain 1"/>
    <property type="match status" value="1"/>
</dbReference>
<evidence type="ECO:0000313" key="10">
    <source>
        <dbReference type="Proteomes" id="UP000324233"/>
    </source>
</evidence>
<dbReference type="AlphaFoldDB" id="A0A5B9WAW8"/>
<feature type="compositionally biased region" description="Basic and acidic residues" evidence="6">
    <location>
        <begin position="569"/>
        <end position="578"/>
    </location>
</feature>
<dbReference type="PANTHER" id="PTHR43289:SF6">
    <property type="entry name" value="SERINE_THREONINE-PROTEIN KINASE NEKL-3"/>
    <property type="match status" value="1"/>
</dbReference>
<feature type="compositionally biased region" description="Low complexity" evidence="6">
    <location>
        <begin position="584"/>
        <end position="594"/>
    </location>
</feature>
<dbReference type="PROSITE" id="PS00107">
    <property type="entry name" value="PROTEIN_KINASE_ATP"/>
    <property type="match status" value="1"/>
</dbReference>
<keyword evidence="10" id="KW-1185">Reference proteome</keyword>
<dbReference type="CDD" id="cd14014">
    <property type="entry name" value="STKc_PknB_like"/>
    <property type="match status" value="1"/>
</dbReference>
<dbReference type="KEGG" id="agv:OJF2_63990"/>
<dbReference type="Gene3D" id="3.30.200.20">
    <property type="entry name" value="Phosphorylase Kinase, domain 1"/>
    <property type="match status" value="1"/>
</dbReference>
<dbReference type="InterPro" id="IPR008271">
    <property type="entry name" value="Ser/Thr_kinase_AS"/>
</dbReference>
<sequence length="594" mass="63555">MTPPTPGTQAAPSAVPDDDEATLVRLVDELTAALRRGEHPDVEAVAATHPRLGGELRSLWDTIRIAELLSAAGGEGSPAELVAADGAPTAGPPPAASAVAFGDYVLLEELGRGGMGVVHLAREAARDRVVAIKRLIRGPGASTLDLERFRAESSAAAHLAHPHIVPVFGVGEHDGQPFFTMQYVEGTTLSRRLAEGPMTGLEAARLLVPICRAVHYAHERGVLHRDLKPSNVLIDRAGHPYVGDFGLARRMDLGGEPSLTPSGALVGTPSYMPPEQARGSARRGPLGPSCDVYSLGAILYQMLTGRPPFQGAGPVETMLLVLEQDPVPPRVLNPRVNPDLEMIALRCLQKQPEMRYPSAAALADDLEAFLRDEPVAARSTSLRALAARLMGESHHAPILENWGQLWIYHSIALIVFFGLTNAMHLSGVTARWPYVLLFTAGLGAWAAIFWAMRRRGGPISFVERQLAHVWGSGIVAINLVFLVEALLEMPVLSLFPMVAVTNSILFMVKAGILSGFYYYQAAALILSIFPIVCFPRFGPLIFGVVAAACFLVTGLKYRRRRIGVSVHGDGSRSIREGEAPAEPPHGSAGASPSP</sequence>
<evidence type="ECO:0000256" key="7">
    <source>
        <dbReference type="SAM" id="Phobius"/>
    </source>
</evidence>
<dbReference type="Proteomes" id="UP000324233">
    <property type="component" value="Chromosome"/>
</dbReference>
<dbReference type="EC" id="2.7.11.1" evidence="9"/>
<proteinExistence type="predicted"/>
<evidence type="ECO:0000313" key="9">
    <source>
        <dbReference type="EMBL" id="QEH37808.1"/>
    </source>
</evidence>
<dbReference type="Pfam" id="PF00069">
    <property type="entry name" value="Pkinase"/>
    <property type="match status" value="1"/>
</dbReference>
<dbReference type="GO" id="GO:0005524">
    <property type="term" value="F:ATP binding"/>
    <property type="evidence" value="ECO:0007669"/>
    <property type="project" value="UniProtKB-UniRule"/>
</dbReference>
<feature type="transmembrane region" description="Helical" evidence="7">
    <location>
        <begin position="525"/>
        <end position="552"/>
    </location>
</feature>
<keyword evidence="2 5" id="KW-0547">Nucleotide-binding</keyword>
<keyword evidence="3 9" id="KW-0418">Kinase</keyword>
<keyword evidence="4 5" id="KW-0067">ATP-binding</keyword>
<organism evidence="9 10">
    <name type="scientific">Aquisphaera giovannonii</name>
    <dbReference type="NCBI Taxonomy" id="406548"/>
    <lineage>
        <taxon>Bacteria</taxon>
        <taxon>Pseudomonadati</taxon>
        <taxon>Planctomycetota</taxon>
        <taxon>Planctomycetia</taxon>
        <taxon>Isosphaerales</taxon>
        <taxon>Isosphaeraceae</taxon>
        <taxon>Aquisphaera</taxon>
    </lineage>
</organism>
<feature type="binding site" evidence="5">
    <location>
        <position position="133"/>
    </location>
    <ligand>
        <name>ATP</name>
        <dbReference type="ChEBI" id="CHEBI:30616"/>
    </ligand>
</feature>
<dbReference type="PANTHER" id="PTHR43289">
    <property type="entry name" value="MITOGEN-ACTIVATED PROTEIN KINASE KINASE KINASE 20-RELATED"/>
    <property type="match status" value="1"/>
</dbReference>
<dbReference type="PROSITE" id="PS00108">
    <property type="entry name" value="PROTEIN_KINASE_ST"/>
    <property type="match status" value="1"/>
</dbReference>
<dbReference type="GO" id="GO:0004674">
    <property type="term" value="F:protein serine/threonine kinase activity"/>
    <property type="evidence" value="ECO:0007669"/>
    <property type="project" value="UniProtKB-EC"/>
</dbReference>
<dbReference type="SMART" id="SM00220">
    <property type="entry name" value="S_TKc"/>
    <property type="match status" value="1"/>
</dbReference>
<evidence type="ECO:0000256" key="2">
    <source>
        <dbReference type="ARBA" id="ARBA00022741"/>
    </source>
</evidence>
<keyword evidence="7" id="KW-1133">Transmembrane helix</keyword>
<dbReference type="SUPFAM" id="SSF56112">
    <property type="entry name" value="Protein kinase-like (PK-like)"/>
    <property type="match status" value="1"/>
</dbReference>
<feature type="transmembrane region" description="Helical" evidence="7">
    <location>
        <begin position="434"/>
        <end position="452"/>
    </location>
</feature>
<name>A0A5B9WAW8_9BACT</name>
<evidence type="ECO:0000256" key="3">
    <source>
        <dbReference type="ARBA" id="ARBA00022777"/>
    </source>
</evidence>